<keyword evidence="4 10" id="KW-0812">Transmembrane</keyword>
<keyword evidence="3" id="KW-1003">Cell membrane</keyword>
<evidence type="ECO:0000313" key="14">
    <source>
        <dbReference type="Proteomes" id="UP001151699"/>
    </source>
</evidence>
<dbReference type="SMART" id="SM01381">
    <property type="entry name" value="7TM_GPCR_Srsx"/>
    <property type="match status" value="1"/>
</dbReference>
<dbReference type="AlphaFoldDB" id="A0A9Q0MZH5"/>
<evidence type="ECO:0000256" key="11">
    <source>
        <dbReference type="SAM" id="Phobius"/>
    </source>
</evidence>
<gene>
    <name evidence="13" type="primary">TkR86C</name>
    <name evidence="13" type="ORF">Bhyg_13054</name>
</gene>
<organism evidence="13 14">
    <name type="scientific">Pseudolycoriella hygida</name>
    <dbReference type="NCBI Taxonomy" id="35572"/>
    <lineage>
        <taxon>Eukaryota</taxon>
        <taxon>Metazoa</taxon>
        <taxon>Ecdysozoa</taxon>
        <taxon>Arthropoda</taxon>
        <taxon>Hexapoda</taxon>
        <taxon>Insecta</taxon>
        <taxon>Pterygota</taxon>
        <taxon>Neoptera</taxon>
        <taxon>Endopterygota</taxon>
        <taxon>Diptera</taxon>
        <taxon>Nematocera</taxon>
        <taxon>Sciaroidea</taxon>
        <taxon>Sciaridae</taxon>
        <taxon>Pseudolycoriella</taxon>
    </lineage>
</organism>
<evidence type="ECO:0000256" key="5">
    <source>
        <dbReference type="ARBA" id="ARBA00022989"/>
    </source>
</evidence>
<dbReference type="OrthoDB" id="5981855at2759"/>
<evidence type="ECO:0000256" key="3">
    <source>
        <dbReference type="ARBA" id="ARBA00022475"/>
    </source>
</evidence>
<dbReference type="PRINTS" id="PR00237">
    <property type="entry name" value="GPCRRHODOPSN"/>
</dbReference>
<comment type="caution">
    <text evidence="13">The sequence shown here is derived from an EMBL/GenBank/DDBJ whole genome shotgun (WGS) entry which is preliminary data.</text>
</comment>
<feature type="transmembrane region" description="Helical" evidence="11">
    <location>
        <begin position="79"/>
        <end position="104"/>
    </location>
</feature>
<evidence type="ECO:0000256" key="10">
    <source>
        <dbReference type="RuleBase" id="RU000688"/>
    </source>
</evidence>
<feature type="transmembrane region" description="Helical" evidence="11">
    <location>
        <begin position="299"/>
        <end position="319"/>
    </location>
</feature>
<evidence type="ECO:0000313" key="13">
    <source>
        <dbReference type="EMBL" id="KAJ6640304.1"/>
    </source>
</evidence>
<dbReference type="CDD" id="cd15390">
    <property type="entry name" value="7tmA_TACR"/>
    <property type="match status" value="1"/>
</dbReference>
<dbReference type="GO" id="GO:0005886">
    <property type="term" value="C:plasma membrane"/>
    <property type="evidence" value="ECO:0007669"/>
    <property type="project" value="UniProtKB-SubCell"/>
</dbReference>
<dbReference type="FunFam" id="1.20.1070.10:FF:000291">
    <property type="entry name" value="Predicted protein"/>
    <property type="match status" value="1"/>
</dbReference>
<dbReference type="PROSITE" id="PS50262">
    <property type="entry name" value="G_PROTEIN_RECEP_F1_2"/>
    <property type="match status" value="1"/>
</dbReference>
<dbReference type="SUPFAM" id="SSF81321">
    <property type="entry name" value="Family A G protein-coupled receptor-like"/>
    <property type="match status" value="1"/>
</dbReference>
<dbReference type="GO" id="GO:0004995">
    <property type="term" value="F:tachykinin receptor activity"/>
    <property type="evidence" value="ECO:0007669"/>
    <property type="project" value="InterPro"/>
</dbReference>
<keyword evidence="14" id="KW-1185">Reference proteome</keyword>
<dbReference type="Proteomes" id="UP001151699">
    <property type="component" value="Chromosome X"/>
</dbReference>
<reference evidence="13" key="1">
    <citation type="submission" date="2022-07" db="EMBL/GenBank/DDBJ databases">
        <authorList>
            <person name="Trinca V."/>
            <person name="Uliana J.V.C."/>
            <person name="Torres T.T."/>
            <person name="Ward R.J."/>
            <person name="Monesi N."/>
        </authorList>
    </citation>
    <scope>NUCLEOTIDE SEQUENCE</scope>
    <source>
        <strain evidence="13">HSMRA1968</strain>
        <tissue evidence="13">Whole embryos</tissue>
    </source>
</reference>
<dbReference type="PROSITE" id="PS00237">
    <property type="entry name" value="G_PROTEIN_RECEP_F1_1"/>
    <property type="match status" value="1"/>
</dbReference>
<proteinExistence type="inferred from homology"/>
<dbReference type="EMBL" id="WJQU01000003">
    <property type="protein sequence ID" value="KAJ6640304.1"/>
    <property type="molecule type" value="Genomic_DNA"/>
</dbReference>
<keyword evidence="7 11" id="KW-0472">Membrane</keyword>
<evidence type="ECO:0000256" key="4">
    <source>
        <dbReference type="ARBA" id="ARBA00022692"/>
    </source>
</evidence>
<keyword evidence="9 10" id="KW-0807">Transducer</keyword>
<keyword evidence="6 10" id="KW-0297">G-protein coupled receptor</keyword>
<feature type="transmembrane region" description="Helical" evidence="11">
    <location>
        <begin position="247"/>
        <end position="272"/>
    </location>
</feature>
<dbReference type="GO" id="GO:0004983">
    <property type="term" value="F:neuropeptide Y receptor activity"/>
    <property type="evidence" value="ECO:0007669"/>
    <property type="project" value="InterPro"/>
</dbReference>
<evidence type="ECO:0000259" key="12">
    <source>
        <dbReference type="PROSITE" id="PS50262"/>
    </source>
</evidence>
<comment type="subcellular location">
    <subcellularLocation>
        <location evidence="1">Cell membrane</location>
        <topology evidence="1">Multi-pass membrane protein</topology>
    </subcellularLocation>
</comment>
<feature type="domain" description="G-protein coupled receptors family 1 profile" evidence="12">
    <location>
        <begin position="95"/>
        <end position="358"/>
    </location>
</feature>
<evidence type="ECO:0000256" key="8">
    <source>
        <dbReference type="ARBA" id="ARBA00023170"/>
    </source>
</evidence>
<evidence type="ECO:0000256" key="6">
    <source>
        <dbReference type="ARBA" id="ARBA00023040"/>
    </source>
</evidence>
<dbReference type="PANTHER" id="PTHR46925">
    <property type="entry name" value="G-PROTEIN COUPLED RECEPTOR TKR-1-RELATED"/>
    <property type="match status" value="1"/>
</dbReference>
<feature type="transmembrane region" description="Helical" evidence="11">
    <location>
        <begin position="116"/>
        <end position="136"/>
    </location>
</feature>
<keyword evidence="8 10" id="KW-0675">Receptor</keyword>
<name>A0A9Q0MZH5_9DIPT</name>
<dbReference type="PRINTS" id="PR01012">
    <property type="entry name" value="NRPEPTIDEYR"/>
</dbReference>
<comment type="similarity">
    <text evidence="2 10">Belongs to the G-protein coupled receptor 1 family.</text>
</comment>
<protein>
    <submittedName>
        <fullName evidence="13">Tachykinin-like peptides receptor 86C</fullName>
    </submittedName>
</protein>
<evidence type="ECO:0000256" key="1">
    <source>
        <dbReference type="ARBA" id="ARBA00004651"/>
    </source>
</evidence>
<evidence type="ECO:0000256" key="2">
    <source>
        <dbReference type="ARBA" id="ARBA00010663"/>
    </source>
</evidence>
<dbReference type="InterPro" id="IPR000611">
    <property type="entry name" value="NPY_rcpt"/>
</dbReference>
<dbReference type="InterPro" id="IPR017452">
    <property type="entry name" value="GPCR_Rhodpsn_7TM"/>
</dbReference>
<keyword evidence="5 11" id="KW-1133">Transmembrane helix</keyword>
<evidence type="ECO:0000256" key="7">
    <source>
        <dbReference type="ARBA" id="ARBA00023136"/>
    </source>
</evidence>
<accession>A0A9Q0MZH5</accession>
<dbReference type="Pfam" id="PF00001">
    <property type="entry name" value="7tm_1"/>
    <property type="match status" value="1"/>
</dbReference>
<dbReference type="InterPro" id="IPR000276">
    <property type="entry name" value="GPCR_Rhodpsn"/>
</dbReference>
<evidence type="ECO:0000256" key="9">
    <source>
        <dbReference type="ARBA" id="ARBA00023224"/>
    </source>
</evidence>
<dbReference type="PANTHER" id="PTHR46925:SF2">
    <property type="entry name" value="G-PROTEIN COUPLED RECEPTOR TKR-1-RELATED"/>
    <property type="match status" value="1"/>
</dbReference>
<dbReference type="InterPro" id="IPR001681">
    <property type="entry name" value="Neurokn_rcpt"/>
</dbReference>
<feature type="transmembrane region" description="Helical" evidence="11">
    <location>
        <begin position="195"/>
        <end position="216"/>
    </location>
</feature>
<dbReference type="Gene3D" id="1.20.1070.10">
    <property type="entry name" value="Rhodopsin 7-helix transmembrane proteins"/>
    <property type="match status" value="1"/>
</dbReference>
<feature type="transmembrane region" description="Helical" evidence="11">
    <location>
        <begin position="339"/>
        <end position="360"/>
    </location>
</feature>
<feature type="transmembrane region" description="Helical" evidence="11">
    <location>
        <begin position="156"/>
        <end position="174"/>
    </location>
</feature>
<sequence>MNESIATNLFMKCMVLAMNYYQNNELRNASQMISDFNITDASTWKNAQRIYPHNEGDFMSECMKPSHKRPYEFSWEQKALWACLFGVMLMVAIVGNCIVIWIVLAHREMRTTTNYLLLNLSVADLLMSCLNCAFNFIYMLNSDWPFGTLYCSVNNFMGNATVTASVFTLVAISFDRYVAIVRPLHRRNSRKKARMFVASIWVLSVTLSLPGLLYSATESKSYSNGKSRTVCYLLWPDGRYPTSLADYVYNIVFLVLTYGIPMLIMVVCYSFMGKELWGSQSIGEHTERQRESVKSKKKVVRMFIAVVSIFGICWLPYHMFYVYAYHNPMMTSSAYVPHLFLGFYFLAMSNTMVNPIIYYWMNRKFRHYFQEVMCFCCFQLWKVNSINKTQDIYLHQNSVSMERKSKSFKLHTVDRQRIDSRSVRQTELNGSPKT</sequence>